<keyword evidence="9" id="KW-1185">Reference proteome</keyword>
<dbReference type="InterPro" id="IPR041433">
    <property type="entry name" value="RPN1_C"/>
</dbReference>
<dbReference type="GO" id="GO:0042176">
    <property type="term" value="P:regulation of protein catabolic process"/>
    <property type="evidence" value="ECO:0007669"/>
    <property type="project" value="InterPro"/>
</dbReference>
<feature type="compositionally biased region" description="Polar residues" evidence="5">
    <location>
        <begin position="17"/>
        <end position="35"/>
    </location>
</feature>
<dbReference type="Pfam" id="PF17781">
    <property type="entry name" value="RPN1_RPN2_N"/>
    <property type="match status" value="1"/>
</dbReference>
<dbReference type="InterPro" id="IPR011989">
    <property type="entry name" value="ARM-like"/>
</dbReference>
<feature type="domain" description="26S proteasome non-ATPase regulatory subunit RPN1 C-terminal" evidence="7">
    <location>
        <begin position="973"/>
        <end position="1026"/>
    </location>
</feature>
<name>A0AAN7WIM5_9SACH</name>
<evidence type="ECO:0000256" key="1">
    <source>
        <dbReference type="ARBA" id="ARBA00005460"/>
    </source>
</evidence>
<dbReference type="EMBL" id="JAWIZZ010000036">
    <property type="protein sequence ID" value="KAK5781388.1"/>
    <property type="molecule type" value="Genomic_DNA"/>
</dbReference>
<gene>
    <name evidence="8" type="ORF">RI543_001230</name>
</gene>
<evidence type="ECO:0000256" key="4">
    <source>
        <dbReference type="PIRNR" id="PIRNR015965"/>
    </source>
</evidence>
<feature type="compositionally biased region" description="Basic and acidic residues" evidence="5">
    <location>
        <begin position="747"/>
        <end position="768"/>
    </location>
</feature>
<accession>A0AAN7WIM5</accession>
<evidence type="ECO:0000256" key="2">
    <source>
        <dbReference type="ARBA" id="ARBA00022737"/>
    </source>
</evidence>
<dbReference type="GO" id="GO:0008540">
    <property type="term" value="C:proteasome regulatory particle, base subcomplex"/>
    <property type="evidence" value="ECO:0007669"/>
    <property type="project" value="UniProtKB-UniRule"/>
</dbReference>
<dbReference type="InterPro" id="IPR016024">
    <property type="entry name" value="ARM-type_fold"/>
</dbReference>
<evidence type="ECO:0000313" key="8">
    <source>
        <dbReference type="EMBL" id="KAK5781388.1"/>
    </source>
</evidence>
<keyword evidence="3 4" id="KW-0647">Proteasome</keyword>
<evidence type="ECO:0000313" key="9">
    <source>
        <dbReference type="Proteomes" id="UP001306508"/>
    </source>
</evidence>
<proteinExistence type="inferred from homology"/>
<protein>
    <recommendedName>
        <fullName evidence="4">26S proteasome regulatory subunit RPN1</fullName>
    </recommendedName>
</protein>
<evidence type="ECO:0000259" key="7">
    <source>
        <dbReference type="Pfam" id="PF18051"/>
    </source>
</evidence>
<dbReference type="Proteomes" id="UP001306508">
    <property type="component" value="Unassembled WGS sequence"/>
</dbReference>
<evidence type="ECO:0000256" key="3">
    <source>
        <dbReference type="ARBA" id="ARBA00022942"/>
    </source>
</evidence>
<evidence type="ECO:0000259" key="6">
    <source>
        <dbReference type="Pfam" id="PF17781"/>
    </source>
</evidence>
<dbReference type="PANTHER" id="PTHR10943">
    <property type="entry name" value="26S PROTEASOME NON-ATPASE REGULATORY SUBUNIT"/>
    <property type="match status" value="1"/>
</dbReference>
<dbReference type="Pfam" id="PF18051">
    <property type="entry name" value="RPN1_C"/>
    <property type="match status" value="1"/>
</dbReference>
<dbReference type="Pfam" id="PF01851">
    <property type="entry name" value="PC_rep"/>
    <property type="match status" value="2"/>
</dbReference>
<feature type="region of interest" description="Disordered" evidence="5">
    <location>
        <begin position="661"/>
        <end position="680"/>
    </location>
</feature>
<comment type="caution">
    <text evidence="8">The sequence shown here is derived from an EMBL/GenBank/DDBJ whole genome shotgun (WGS) entry which is preliminary data.</text>
</comment>
<organism evidence="8 9">
    <name type="scientific">Arxiozyma heterogenica</name>
    <dbReference type="NCBI Taxonomy" id="278026"/>
    <lineage>
        <taxon>Eukaryota</taxon>
        <taxon>Fungi</taxon>
        <taxon>Dikarya</taxon>
        <taxon>Ascomycota</taxon>
        <taxon>Saccharomycotina</taxon>
        <taxon>Saccharomycetes</taxon>
        <taxon>Saccharomycetales</taxon>
        <taxon>Saccharomycetaceae</taxon>
        <taxon>Arxiozyma</taxon>
    </lineage>
</organism>
<feature type="region of interest" description="Disordered" evidence="5">
    <location>
        <begin position="1"/>
        <end position="52"/>
    </location>
</feature>
<comment type="function">
    <text evidence="4">Acts as a regulatory subunit of the 26 proteasome which is involved in the ATP-dependent degradation of ubiquitinated proteins.</text>
</comment>
<dbReference type="GO" id="GO:0005634">
    <property type="term" value="C:nucleus"/>
    <property type="evidence" value="ECO:0007669"/>
    <property type="project" value="TreeGrafter"/>
</dbReference>
<feature type="domain" description="RPN1 N-terminal" evidence="6">
    <location>
        <begin position="58"/>
        <end position="396"/>
    </location>
</feature>
<dbReference type="GO" id="GO:0034515">
    <property type="term" value="C:proteasome storage granule"/>
    <property type="evidence" value="ECO:0007669"/>
    <property type="project" value="TreeGrafter"/>
</dbReference>
<dbReference type="PIRSF" id="PIRSF015965">
    <property type="entry name" value="26S_Psome_Rpn1"/>
    <property type="match status" value="1"/>
</dbReference>
<feature type="region of interest" description="Disordered" evidence="5">
    <location>
        <begin position="185"/>
        <end position="206"/>
    </location>
</feature>
<dbReference type="PANTHER" id="PTHR10943:SF1">
    <property type="entry name" value="26S PROTEASOME NON-ATPASE REGULATORY SUBUNIT 2"/>
    <property type="match status" value="1"/>
</dbReference>
<dbReference type="Gene3D" id="1.25.10.10">
    <property type="entry name" value="Leucine-rich Repeat Variant"/>
    <property type="match status" value="1"/>
</dbReference>
<keyword evidence="2" id="KW-0677">Repeat</keyword>
<dbReference type="InterPro" id="IPR002015">
    <property type="entry name" value="Proteasome/cyclosome_rpt"/>
</dbReference>
<feature type="compositionally biased region" description="Acidic residues" evidence="5">
    <location>
        <begin position="702"/>
        <end position="718"/>
    </location>
</feature>
<dbReference type="InterPro" id="IPR016643">
    <property type="entry name" value="26S_Psome_Rpn1"/>
</dbReference>
<dbReference type="InterPro" id="IPR040892">
    <property type="entry name" value="RPN1_N"/>
</dbReference>
<dbReference type="SUPFAM" id="SSF48371">
    <property type="entry name" value="ARM repeat"/>
    <property type="match status" value="1"/>
</dbReference>
<comment type="similarity">
    <text evidence="1 4">Belongs to the proteasome subunit S2 family.</text>
</comment>
<evidence type="ECO:0000256" key="5">
    <source>
        <dbReference type="SAM" id="MobiDB-lite"/>
    </source>
</evidence>
<feature type="compositionally biased region" description="Low complexity" evidence="5">
    <location>
        <begin position="1"/>
        <end position="16"/>
    </location>
</feature>
<dbReference type="GO" id="GO:0030234">
    <property type="term" value="F:enzyme regulator activity"/>
    <property type="evidence" value="ECO:0007669"/>
    <property type="project" value="UniProtKB-UniRule"/>
</dbReference>
<dbReference type="GO" id="GO:0043161">
    <property type="term" value="P:proteasome-mediated ubiquitin-dependent protein catabolic process"/>
    <property type="evidence" value="ECO:0007669"/>
    <property type="project" value="TreeGrafter"/>
</dbReference>
<sequence length="1031" mass="114865">MSNNNGNDNDNNKGTNESTLAPATDQRNSVKVNESNNKDKDNVEEQLSEEDQKLKDDLEMLVETLKEDNHDTQIYLNSLNQLKMFIKNSTNSMTAVPKPLKFLRPNYHLLCQIYDKWIDPSLKSSLADILSVLAMTFFDNGKYDSLKFRLLSNNFDDIQNWGHEYIRHLALEIDEVYQIQLESTVNNDTDNNDNDNNNNNKNNTTVNTTISSETQYIANQFSKDDILQLSLNIVPYFLKHNGEEDAVDLLLEIESIDKLPQFVDNDTYKRVCQYMVACVPLLPSPDNTSFLKTAYTIYLNHSEWTDALSLAIRLNDETLIKSIFDLTNDPIMLKQLAYILSTQRISIQLDGNNDSDNSLREIIGNTKLSELFLYLVKELNLLEPKVPEDIYKSHLDNSKSLFNNSGLDSAQQNLAASFVNSFLNMGYCKDKMIVDSDNWVYKTKGDGMTSAVASIGSIFQWNLDGLQQLDKYLYVEETEIKAGALLGIGISATGIHDGDVEPALLLLQDYVTNTNQKISFAAILGLGIAFAGSQNEEVLSILLPLASDTSLPIETATIACLALSHIFVGTCNGDITTSILDNFLERNVMELNTEWIRFLALSLGLLYLGQGEQVDDVVETLNAIKHPMTSAIEVLINSCAFCGSGDVLLIQELLHRLTPKAMTKPGEDEEDEDEDENDSTTAAGGLEAFLSQQNDVSNKEDQNEDNDNMDVDAPEDDNNNSNTQENDHKTPEPSVDAGPSEEQVNNVKEETDTNSHEDKSKEKDGESSKIDELAFAVLGIALIAIGEDIGKEMSLRHFGHLMHYGNEHIRRMVPLAMGLVSIADPQMKVFDALTRFSHDTDLDVSMNSILAMGLCGVGTNNARLAQLLRQIASYYSREQDVLFITRLAQGLLHLGKGTLTMDIFNDAHVLNKVTLASLLTVLVGMVSPSFMLVHHQLFYMLNSGVRPKFIITLNEEGEPIKVNVRVGQAVETVGQAGKPKTITGWITQSTPVLLGHGERAELENDEYISYTSNLEGIVILKKNPNFNKEDL</sequence>
<reference evidence="9" key="1">
    <citation type="submission" date="2023-07" db="EMBL/GenBank/DDBJ databases">
        <title>A draft genome of Kazachstania heterogenica Y-27499.</title>
        <authorList>
            <person name="Donic C."/>
            <person name="Kralova J.S."/>
            <person name="Fidel L."/>
            <person name="Ben-Dor S."/>
            <person name="Jung S."/>
        </authorList>
    </citation>
    <scope>NUCLEOTIDE SEQUENCE [LARGE SCALE GENOMIC DNA]</scope>
    <source>
        <strain evidence="9">Y27499</strain>
    </source>
</reference>
<feature type="compositionally biased region" description="Acidic residues" evidence="5">
    <location>
        <begin position="667"/>
        <end position="678"/>
    </location>
</feature>
<feature type="region of interest" description="Disordered" evidence="5">
    <location>
        <begin position="694"/>
        <end position="768"/>
    </location>
</feature>
<dbReference type="AlphaFoldDB" id="A0AAN7WIM5"/>